<sequence>MRRTKIVLIAIALTLLSGIALAQSGGGCLAGYYEYRSDDGQVIGASSVGCAENWSWGLRSDNYVFHAGCSVAS</sequence>
<evidence type="ECO:0000256" key="1">
    <source>
        <dbReference type="SAM" id="SignalP"/>
    </source>
</evidence>
<gene>
    <name evidence="2" type="ORF">ACFOLC_07525</name>
</gene>
<dbReference type="RefSeq" id="WP_386758636.1">
    <property type="nucleotide sequence ID" value="NZ_JBHRXK010000003.1"/>
</dbReference>
<feature type="signal peptide" evidence="1">
    <location>
        <begin position="1"/>
        <end position="22"/>
    </location>
</feature>
<accession>A0ABV7RQF3</accession>
<dbReference type="PROSITE" id="PS51257">
    <property type="entry name" value="PROKAR_LIPOPROTEIN"/>
    <property type="match status" value="1"/>
</dbReference>
<reference evidence="3" key="1">
    <citation type="journal article" date="2019" name="Int. J. Syst. Evol. Microbiol.">
        <title>The Global Catalogue of Microorganisms (GCM) 10K type strain sequencing project: providing services to taxonomists for standard genome sequencing and annotation.</title>
        <authorList>
            <consortium name="The Broad Institute Genomics Platform"/>
            <consortium name="The Broad Institute Genome Sequencing Center for Infectious Disease"/>
            <person name="Wu L."/>
            <person name="Ma J."/>
        </authorList>
    </citation>
    <scope>NUCLEOTIDE SEQUENCE [LARGE SCALE GENOMIC DNA]</scope>
    <source>
        <strain evidence="3">KCTC 42875</strain>
    </source>
</reference>
<proteinExistence type="predicted"/>
<protein>
    <recommendedName>
        <fullName evidence="4">DUF3011 domain-containing protein</fullName>
    </recommendedName>
</protein>
<evidence type="ECO:0008006" key="4">
    <source>
        <dbReference type="Google" id="ProtNLM"/>
    </source>
</evidence>
<feature type="chain" id="PRO_5046162890" description="DUF3011 domain-containing protein" evidence="1">
    <location>
        <begin position="23"/>
        <end position="73"/>
    </location>
</feature>
<keyword evidence="3" id="KW-1185">Reference proteome</keyword>
<organism evidence="2 3">
    <name type="scientific">Lysobacter cavernae</name>
    <dbReference type="NCBI Taxonomy" id="1685901"/>
    <lineage>
        <taxon>Bacteria</taxon>
        <taxon>Pseudomonadati</taxon>
        <taxon>Pseudomonadota</taxon>
        <taxon>Gammaproteobacteria</taxon>
        <taxon>Lysobacterales</taxon>
        <taxon>Lysobacteraceae</taxon>
        <taxon>Lysobacter</taxon>
    </lineage>
</organism>
<evidence type="ECO:0000313" key="2">
    <source>
        <dbReference type="EMBL" id="MFC3550867.1"/>
    </source>
</evidence>
<name>A0ABV7RQF3_9GAMM</name>
<dbReference type="Proteomes" id="UP001595740">
    <property type="component" value="Unassembled WGS sequence"/>
</dbReference>
<comment type="caution">
    <text evidence="2">The sequence shown here is derived from an EMBL/GenBank/DDBJ whole genome shotgun (WGS) entry which is preliminary data.</text>
</comment>
<dbReference type="EMBL" id="JBHRXK010000003">
    <property type="protein sequence ID" value="MFC3550867.1"/>
    <property type="molecule type" value="Genomic_DNA"/>
</dbReference>
<keyword evidence="1" id="KW-0732">Signal</keyword>
<evidence type="ECO:0000313" key="3">
    <source>
        <dbReference type="Proteomes" id="UP001595740"/>
    </source>
</evidence>